<reference evidence="2 3" key="1">
    <citation type="submission" date="2007-06" db="EMBL/GenBank/DDBJ databases">
        <title>The Genome Sequence of Coccidioides posadasii RMSCC_3488.</title>
        <authorList>
            <consortium name="Coccidioides Genome Resources Consortium"/>
            <consortium name="The Broad Institute Genome Sequencing Platform"/>
            <person name="Henn M.R."/>
            <person name="Sykes S."/>
            <person name="Young S."/>
            <person name="Jaffe D."/>
            <person name="Berlin A."/>
            <person name="Alvarez P."/>
            <person name="Butler J."/>
            <person name="Gnerre S."/>
            <person name="Grabherr M."/>
            <person name="Mauceli E."/>
            <person name="Brockman W."/>
            <person name="Kodira C."/>
            <person name="Alvarado L."/>
            <person name="Zeng Q."/>
            <person name="Crawford M."/>
            <person name="Antoine C."/>
            <person name="Devon K."/>
            <person name="Galgiani J."/>
            <person name="Orsborn K."/>
            <person name="Lewis M.L."/>
            <person name="Nusbaum C."/>
            <person name="Galagan J."/>
            <person name="Birren B."/>
        </authorList>
    </citation>
    <scope>NUCLEOTIDE SEQUENCE [LARGE SCALE GENOMIC DNA]</scope>
    <source>
        <strain evidence="2 3">RMSCC 3488</strain>
    </source>
</reference>
<keyword evidence="1" id="KW-1133">Transmembrane helix</keyword>
<keyword evidence="1" id="KW-0812">Transmembrane</keyword>
<accession>A0A0J6FDQ9</accession>
<dbReference type="EMBL" id="DS268110">
    <property type="protein sequence ID" value="KMM67415.1"/>
    <property type="molecule type" value="Genomic_DNA"/>
</dbReference>
<proteinExistence type="predicted"/>
<reference evidence="3" key="2">
    <citation type="journal article" date="2009" name="Genome Res.">
        <title>Comparative genomic analyses of the human fungal pathogens Coccidioides and their relatives.</title>
        <authorList>
            <person name="Sharpton T.J."/>
            <person name="Stajich J.E."/>
            <person name="Rounsley S.D."/>
            <person name="Gardner M.J."/>
            <person name="Wortman J.R."/>
            <person name="Jordar V.S."/>
            <person name="Maiti R."/>
            <person name="Kodira C.D."/>
            <person name="Neafsey D.E."/>
            <person name="Zeng Q."/>
            <person name="Hung C.-Y."/>
            <person name="McMahan C."/>
            <person name="Muszewska A."/>
            <person name="Grynberg M."/>
            <person name="Mandel M.A."/>
            <person name="Kellner E.M."/>
            <person name="Barker B.M."/>
            <person name="Galgiani J.N."/>
            <person name="Orbach M.J."/>
            <person name="Kirkland T.N."/>
            <person name="Cole G.T."/>
            <person name="Henn M.R."/>
            <person name="Birren B.W."/>
            <person name="Taylor J.W."/>
        </authorList>
    </citation>
    <scope>NUCLEOTIDE SEQUENCE [LARGE SCALE GENOMIC DNA]</scope>
    <source>
        <strain evidence="3">RMSCC 3488</strain>
    </source>
</reference>
<keyword evidence="1" id="KW-0472">Membrane</keyword>
<evidence type="ECO:0000313" key="2">
    <source>
        <dbReference type="EMBL" id="KMM67415.1"/>
    </source>
</evidence>
<name>A0A0J6FDQ9_COCPO</name>
<organism evidence="2 3">
    <name type="scientific">Coccidioides posadasii RMSCC 3488</name>
    <dbReference type="NCBI Taxonomy" id="454284"/>
    <lineage>
        <taxon>Eukaryota</taxon>
        <taxon>Fungi</taxon>
        <taxon>Dikarya</taxon>
        <taxon>Ascomycota</taxon>
        <taxon>Pezizomycotina</taxon>
        <taxon>Eurotiomycetes</taxon>
        <taxon>Eurotiomycetidae</taxon>
        <taxon>Onygenales</taxon>
        <taxon>Onygenaceae</taxon>
        <taxon>Coccidioides</taxon>
    </lineage>
</organism>
<feature type="transmembrane region" description="Helical" evidence="1">
    <location>
        <begin position="32"/>
        <end position="52"/>
    </location>
</feature>
<evidence type="ECO:0000256" key="1">
    <source>
        <dbReference type="SAM" id="Phobius"/>
    </source>
</evidence>
<protein>
    <submittedName>
        <fullName evidence="2">Uncharacterized protein</fullName>
    </submittedName>
</protein>
<dbReference type="VEuPathDB" id="FungiDB:CPAG_03749"/>
<dbReference type="Proteomes" id="UP000054567">
    <property type="component" value="Unassembled WGS sequence"/>
</dbReference>
<sequence>MFAREIREARVRVCLCCSSTSRRRSPAGDAHLAAYFFFFFFFFFLVFCSVGKQGAPCPSWADAWTGETPLEACFTARRWSNCISHILSRLSLSLRFVILHRSHSTFIEVVTRRAIHSFLFSHPRLFPPPFPFTNALFDLCLPSTFADPSTRQTV</sequence>
<gene>
    <name evidence="2" type="ORF">CPAG_03749</name>
</gene>
<dbReference type="AlphaFoldDB" id="A0A0J6FDQ9"/>
<reference evidence="3" key="3">
    <citation type="journal article" date="2010" name="Genome Res.">
        <title>Population genomic sequencing of Coccidioides fungi reveals recent hybridization and transposon control.</title>
        <authorList>
            <person name="Neafsey D.E."/>
            <person name="Barker B.M."/>
            <person name="Sharpton T.J."/>
            <person name="Stajich J.E."/>
            <person name="Park D.J."/>
            <person name="Whiston E."/>
            <person name="Hung C.-Y."/>
            <person name="McMahan C."/>
            <person name="White J."/>
            <person name="Sykes S."/>
            <person name="Heiman D."/>
            <person name="Young S."/>
            <person name="Zeng Q."/>
            <person name="Abouelleil A."/>
            <person name="Aftuck L."/>
            <person name="Bessette D."/>
            <person name="Brown A."/>
            <person name="FitzGerald M."/>
            <person name="Lui A."/>
            <person name="Macdonald J.P."/>
            <person name="Priest M."/>
            <person name="Orbach M.J."/>
            <person name="Galgiani J.N."/>
            <person name="Kirkland T.N."/>
            <person name="Cole G.T."/>
            <person name="Birren B.W."/>
            <person name="Henn M.R."/>
            <person name="Taylor J.W."/>
            <person name="Rounsley S.D."/>
        </authorList>
    </citation>
    <scope>NUCLEOTIDE SEQUENCE [LARGE SCALE GENOMIC DNA]</scope>
    <source>
        <strain evidence="3">RMSCC 3488</strain>
    </source>
</reference>
<evidence type="ECO:0000313" key="3">
    <source>
        <dbReference type="Proteomes" id="UP000054567"/>
    </source>
</evidence>